<dbReference type="InterPro" id="IPR000734">
    <property type="entry name" value="TAG_lipase"/>
</dbReference>
<dbReference type="Proteomes" id="UP000504606">
    <property type="component" value="Unplaced"/>
</dbReference>
<feature type="domain" description="Lipase" evidence="6">
    <location>
        <begin position="45"/>
        <end position="318"/>
    </location>
</feature>
<dbReference type="OrthoDB" id="199913at2759"/>
<evidence type="ECO:0000256" key="4">
    <source>
        <dbReference type="RuleBase" id="RU004262"/>
    </source>
</evidence>
<evidence type="ECO:0000256" key="5">
    <source>
        <dbReference type="SAM" id="SignalP"/>
    </source>
</evidence>
<dbReference type="KEGG" id="foc:113204141"/>
<feature type="signal peptide" evidence="5">
    <location>
        <begin position="1"/>
        <end position="20"/>
    </location>
</feature>
<evidence type="ECO:0000259" key="6">
    <source>
        <dbReference type="Pfam" id="PF00151"/>
    </source>
</evidence>
<evidence type="ECO:0000313" key="8">
    <source>
        <dbReference type="RefSeq" id="XP_026274955.2"/>
    </source>
</evidence>
<evidence type="ECO:0000256" key="3">
    <source>
        <dbReference type="ARBA" id="ARBA00022525"/>
    </source>
</evidence>
<dbReference type="Gene3D" id="3.40.50.1820">
    <property type="entry name" value="alpha/beta hydrolase"/>
    <property type="match status" value="1"/>
</dbReference>
<comment type="subcellular location">
    <subcellularLocation>
        <location evidence="1">Secreted</location>
    </subcellularLocation>
</comment>
<keyword evidence="5" id="KW-0732">Signal</keyword>
<dbReference type="GO" id="GO:0005615">
    <property type="term" value="C:extracellular space"/>
    <property type="evidence" value="ECO:0007669"/>
    <property type="project" value="TreeGrafter"/>
</dbReference>
<dbReference type="InterPro" id="IPR029058">
    <property type="entry name" value="AB_hydrolase_fold"/>
</dbReference>
<sequence length="321" mass="34045">MASTHAVVLLVLGLASVVCADTEEGELQKWPLLPHQEEMVLAADVQSAVKFYLITDAQPDGVRVDLDREALLAEGFNASRPSVVIVHGYGHDIRADLFAKVAGAYLQADYPTNVLGVDWGELCPKPKYIAARSRVAAVGARVADLLDLLLSSGLGSADRLHLVGHSLGAHVVGNAAKRTRVARITGLDPAQPLFFNSSADRLGASDADLVDVVHTCVGLLGYRRPLGHVDFYPNGGTISQPGCGIVKDRLGSCSHLRSYELFAESIVNPEAFPATQCGSLKDALRSKCSAPGTANMGQTLRFTEPGLYSLQTRGSSPFSLG</sequence>
<feature type="chain" id="PRO_5039063507" evidence="5">
    <location>
        <begin position="21"/>
        <end position="321"/>
    </location>
</feature>
<dbReference type="PRINTS" id="PR00821">
    <property type="entry name" value="TAGLIPASE"/>
</dbReference>
<reference evidence="8" key="1">
    <citation type="submission" date="2025-08" db="UniProtKB">
        <authorList>
            <consortium name="RefSeq"/>
        </authorList>
    </citation>
    <scope>IDENTIFICATION</scope>
    <source>
        <tissue evidence="8">Whole organism</tissue>
    </source>
</reference>
<dbReference type="Pfam" id="PF00151">
    <property type="entry name" value="Lipase"/>
    <property type="match status" value="1"/>
</dbReference>
<evidence type="ECO:0000256" key="1">
    <source>
        <dbReference type="ARBA" id="ARBA00004613"/>
    </source>
</evidence>
<proteinExistence type="inferred from homology"/>
<keyword evidence="3" id="KW-0964">Secreted</keyword>
<dbReference type="SUPFAM" id="SSF53474">
    <property type="entry name" value="alpha/beta-Hydrolases"/>
    <property type="match status" value="1"/>
</dbReference>
<dbReference type="RefSeq" id="XP_026274955.2">
    <property type="nucleotide sequence ID" value="XM_026419170.2"/>
</dbReference>
<evidence type="ECO:0000313" key="7">
    <source>
        <dbReference type="Proteomes" id="UP000504606"/>
    </source>
</evidence>
<name>A0A6J1S6V1_FRAOC</name>
<keyword evidence="7" id="KW-1185">Reference proteome</keyword>
<gene>
    <name evidence="8" type="primary">LOC113204141</name>
</gene>
<dbReference type="InterPro" id="IPR033906">
    <property type="entry name" value="Lipase_N"/>
</dbReference>
<accession>A0A6J1S6V1</accession>
<dbReference type="CDD" id="cd00707">
    <property type="entry name" value="Pancreat_lipase_like"/>
    <property type="match status" value="1"/>
</dbReference>
<dbReference type="GO" id="GO:0016298">
    <property type="term" value="F:lipase activity"/>
    <property type="evidence" value="ECO:0007669"/>
    <property type="project" value="InterPro"/>
</dbReference>
<dbReference type="GeneID" id="113204141"/>
<dbReference type="GO" id="GO:0017171">
    <property type="term" value="F:serine hydrolase activity"/>
    <property type="evidence" value="ECO:0007669"/>
    <property type="project" value="TreeGrafter"/>
</dbReference>
<comment type="similarity">
    <text evidence="2 4">Belongs to the AB hydrolase superfamily. Lipase family.</text>
</comment>
<dbReference type="InterPro" id="IPR013818">
    <property type="entry name" value="Lipase"/>
</dbReference>
<protein>
    <submittedName>
        <fullName evidence="8">Inactive pancreatic lipase-related protein 1-like</fullName>
    </submittedName>
</protein>
<dbReference type="GO" id="GO:0016042">
    <property type="term" value="P:lipid catabolic process"/>
    <property type="evidence" value="ECO:0007669"/>
    <property type="project" value="TreeGrafter"/>
</dbReference>
<evidence type="ECO:0000256" key="2">
    <source>
        <dbReference type="ARBA" id="ARBA00010701"/>
    </source>
</evidence>
<dbReference type="AlphaFoldDB" id="A0A6J1S6V1"/>
<organism evidence="7 8">
    <name type="scientific">Frankliniella occidentalis</name>
    <name type="common">Western flower thrips</name>
    <name type="synonym">Euthrips occidentalis</name>
    <dbReference type="NCBI Taxonomy" id="133901"/>
    <lineage>
        <taxon>Eukaryota</taxon>
        <taxon>Metazoa</taxon>
        <taxon>Ecdysozoa</taxon>
        <taxon>Arthropoda</taxon>
        <taxon>Hexapoda</taxon>
        <taxon>Insecta</taxon>
        <taxon>Pterygota</taxon>
        <taxon>Neoptera</taxon>
        <taxon>Paraneoptera</taxon>
        <taxon>Thysanoptera</taxon>
        <taxon>Terebrantia</taxon>
        <taxon>Thripoidea</taxon>
        <taxon>Thripidae</taxon>
        <taxon>Frankliniella</taxon>
    </lineage>
</organism>
<dbReference type="PANTHER" id="PTHR11610:SF173">
    <property type="entry name" value="LIPASE DOMAIN-CONTAINING PROTEIN-RELATED"/>
    <property type="match status" value="1"/>
</dbReference>
<dbReference type="PANTHER" id="PTHR11610">
    <property type="entry name" value="LIPASE"/>
    <property type="match status" value="1"/>
</dbReference>